<dbReference type="PANTHER" id="PTHR43794:SF11">
    <property type="entry name" value="AMIDOHYDROLASE-RELATED DOMAIN-CONTAINING PROTEIN"/>
    <property type="match status" value="1"/>
</dbReference>
<feature type="compositionally biased region" description="Pro residues" evidence="2">
    <location>
        <begin position="296"/>
        <end position="307"/>
    </location>
</feature>
<feature type="region of interest" description="Disordered" evidence="2">
    <location>
        <begin position="287"/>
        <end position="311"/>
    </location>
</feature>
<evidence type="ECO:0000259" key="4">
    <source>
        <dbReference type="Pfam" id="PF01979"/>
    </source>
</evidence>
<dbReference type="PANTHER" id="PTHR43794">
    <property type="entry name" value="AMINOHYDROLASE SSNA-RELATED"/>
    <property type="match status" value="1"/>
</dbReference>
<dbReference type="Gene3D" id="3.20.20.140">
    <property type="entry name" value="Metal-dependent hydrolases"/>
    <property type="match status" value="2"/>
</dbReference>
<dbReference type="InterPro" id="IPR006680">
    <property type="entry name" value="Amidohydro-rel"/>
</dbReference>
<keyword evidence="3" id="KW-0732">Signal</keyword>
<dbReference type="RefSeq" id="XP_046009401.1">
    <property type="nucleotide sequence ID" value="XM_046157078.1"/>
</dbReference>
<dbReference type="InterPro" id="IPR032466">
    <property type="entry name" value="Metal_Hydrolase"/>
</dbReference>
<dbReference type="GeneID" id="70186624"/>
<accession>A0A9P9BK23</accession>
<dbReference type="Proteomes" id="UP000756346">
    <property type="component" value="Unassembled WGS sequence"/>
</dbReference>
<feature type="region of interest" description="Disordered" evidence="2">
    <location>
        <begin position="617"/>
        <end position="660"/>
    </location>
</feature>
<comment type="caution">
    <text evidence="5">The sequence shown here is derived from an EMBL/GenBank/DDBJ whole genome shotgun (WGS) entry which is preliminary data.</text>
</comment>
<dbReference type="AlphaFoldDB" id="A0A9P9BK23"/>
<protein>
    <recommendedName>
        <fullName evidence="4">Amidohydrolase-related domain-containing protein</fullName>
    </recommendedName>
</protein>
<keyword evidence="1" id="KW-0378">Hydrolase</keyword>
<dbReference type="SUPFAM" id="SSF51338">
    <property type="entry name" value="Composite domain of metallo-dependent hydrolases"/>
    <property type="match status" value="1"/>
</dbReference>
<evidence type="ECO:0000256" key="2">
    <source>
        <dbReference type="SAM" id="MobiDB-lite"/>
    </source>
</evidence>
<organism evidence="5 6">
    <name type="scientific">Microdochium trichocladiopsis</name>
    <dbReference type="NCBI Taxonomy" id="1682393"/>
    <lineage>
        <taxon>Eukaryota</taxon>
        <taxon>Fungi</taxon>
        <taxon>Dikarya</taxon>
        <taxon>Ascomycota</taxon>
        <taxon>Pezizomycotina</taxon>
        <taxon>Sordariomycetes</taxon>
        <taxon>Xylariomycetidae</taxon>
        <taxon>Xylariales</taxon>
        <taxon>Microdochiaceae</taxon>
        <taxon>Microdochium</taxon>
    </lineage>
</organism>
<dbReference type="EMBL" id="JAGTJQ010000008">
    <property type="protein sequence ID" value="KAH7026184.1"/>
    <property type="molecule type" value="Genomic_DNA"/>
</dbReference>
<keyword evidence="6" id="KW-1185">Reference proteome</keyword>
<dbReference type="SUPFAM" id="SSF51556">
    <property type="entry name" value="Metallo-dependent hydrolases"/>
    <property type="match status" value="2"/>
</dbReference>
<dbReference type="OrthoDB" id="194468at2759"/>
<gene>
    <name evidence="5" type="ORF">B0I36DRAFT_352083</name>
</gene>
<dbReference type="InterPro" id="IPR050287">
    <property type="entry name" value="MTA/SAH_deaminase"/>
</dbReference>
<evidence type="ECO:0000313" key="5">
    <source>
        <dbReference type="EMBL" id="KAH7026184.1"/>
    </source>
</evidence>
<feature type="domain" description="Amidohydrolase-related" evidence="4">
    <location>
        <begin position="356"/>
        <end position="492"/>
    </location>
</feature>
<proteinExistence type="predicted"/>
<reference evidence="5" key="1">
    <citation type="journal article" date="2021" name="Nat. Commun.">
        <title>Genetic determinants of endophytism in the Arabidopsis root mycobiome.</title>
        <authorList>
            <person name="Mesny F."/>
            <person name="Miyauchi S."/>
            <person name="Thiergart T."/>
            <person name="Pickel B."/>
            <person name="Atanasova L."/>
            <person name="Karlsson M."/>
            <person name="Huettel B."/>
            <person name="Barry K.W."/>
            <person name="Haridas S."/>
            <person name="Chen C."/>
            <person name="Bauer D."/>
            <person name="Andreopoulos W."/>
            <person name="Pangilinan J."/>
            <person name="LaButti K."/>
            <person name="Riley R."/>
            <person name="Lipzen A."/>
            <person name="Clum A."/>
            <person name="Drula E."/>
            <person name="Henrissat B."/>
            <person name="Kohler A."/>
            <person name="Grigoriev I.V."/>
            <person name="Martin F.M."/>
            <person name="Hacquard S."/>
        </authorList>
    </citation>
    <scope>NUCLEOTIDE SEQUENCE</scope>
    <source>
        <strain evidence="5">MPI-CAGE-CH-0230</strain>
    </source>
</reference>
<sequence>MFNFSVPVLAAAGLTSSASGTAPPAGSGCSVVRPATAQHGQLMLLLQGTALTPQGVLQDAQILVVNGTITSIRPPHEHMDLWDLEQDDALAVIRCGPDAVISPGFINTHEHIEFSTVRPLADIGERVDHRHDWRVGLRGHTARPAPVNETAGTAEDATRWGELRHLLSGTTSIVGGQMVPGLVRNLDYADGLEEPLWSWLRGSGESGQPDASRVNAAAEDLALAEQVATWDVFPLGDAKGIIRAGDCDYGVGMIDGPSVARMHRYLAHVAEGVDDAALNEFRCLSEEGYDTTPLSPDNPPPPPPPPLATNQSRALPADMAKLNESTVQLPGHLKPPRPVAPVPGLSTDILGPNIGLVHALGVPVSEYPLLAARGASVVWSPRSNVFLYGKTLDIHALLDAGVNVALGTDWLPSGSASMSREAACARDVTAAAAAAAAMTPGSGGRGQGPLSARTIWEMMTTNAAQVAGVSGKLGAIQVGAAADIIVVSRPYPSSSPLQTCALKTGDDGAQTHVASDQCGCSDSVCSGHQDKDSYFAAAIYAEPADMQLILRGGIPLVIDPSLQDLVASSVPSSSPSSPLSHFGAENIKGLATPCEQVPYSDGATKILCLAATTTTTTPTTAAKAADQRGPGEEIDDDNNNNNASSAGTKRKRTTTAAATTTTSYAQLIRERAAQGVYPAFFPRGVLPEDEPSCVPTR</sequence>
<evidence type="ECO:0000256" key="3">
    <source>
        <dbReference type="SAM" id="SignalP"/>
    </source>
</evidence>
<dbReference type="Pfam" id="PF01979">
    <property type="entry name" value="Amidohydro_1"/>
    <property type="match status" value="1"/>
</dbReference>
<feature type="signal peptide" evidence="3">
    <location>
        <begin position="1"/>
        <end position="20"/>
    </location>
</feature>
<evidence type="ECO:0000313" key="6">
    <source>
        <dbReference type="Proteomes" id="UP000756346"/>
    </source>
</evidence>
<dbReference type="Gene3D" id="2.30.40.10">
    <property type="entry name" value="Urease, subunit C, domain 1"/>
    <property type="match status" value="1"/>
</dbReference>
<name>A0A9P9BK23_9PEZI</name>
<evidence type="ECO:0000256" key="1">
    <source>
        <dbReference type="ARBA" id="ARBA00022801"/>
    </source>
</evidence>
<dbReference type="InterPro" id="IPR011059">
    <property type="entry name" value="Metal-dep_hydrolase_composite"/>
</dbReference>
<feature type="chain" id="PRO_5040445125" description="Amidohydrolase-related domain-containing protein" evidence="3">
    <location>
        <begin position="21"/>
        <end position="697"/>
    </location>
</feature>
<dbReference type="GO" id="GO:0016810">
    <property type="term" value="F:hydrolase activity, acting on carbon-nitrogen (but not peptide) bonds"/>
    <property type="evidence" value="ECO:0007669"/>
    <property type="project" value="InterPro"/>
</dbReference>